<accession>A0AC58Q545</accession>
<proteinExistence type="predicted"/>
<name>A0AC58Q545_CAMBA</name>
<protein>
    <submittedName>
        <fullName evidence="2">Uncharacterized protein LOC141577167 isoform X1</fullName>
    </submittedName>
</protein>
<evidence type="ECO:0000313" key="2">
    <source>
        <dbReference type="RefSeq" id="XP_074217408.1"/>
    </source>
</evidence>
<keyword evidence="1" id="KW-1185">Reference proteome</keyword>
<dbReference type="Proteomes" id="UP001732780">
    <property type="component" value="Chromosome 3"/>
</dbReference>
<reference evidence="2" key="1">
    <citation type="submission" date="2025-08" db="UniProtKB">
        <authorList>
            <consortium name="RefSeq"/>
        </authorList>
    </citation>
    <scope>IDENTIFICATION</scope>
    <source>
        <tissue evidence="2">Blood</tissue>
    </source>
</reference>
<evidence type="ECO:0000313" key="1">
    <source>
        <dbReference type="Proteomes" id="UP001732780"/>
    </source>
</evidence>
<gene>
    <name evidence="2" type="primary">LOC141577167</name>
</gene>
<sequence length="86" mass="9473">MATLEKLAKAFESLKSFPRPPPPPQPPQLATQPQPSPPPPPAQRPQPAPQPQPPPTPTQPWARSRCTDGRLKCMFITSRKSQAFTI</sequence>
<dbReference type="RefSeq" id="XP_074217408.1">
    <property type="nucleotide sequence ID" value="XM_074361307.1"/>
</dbReference>
<organism evidence="1 2">
    <name type="scientific">Camelus bactrianus</name>
    <name type="common">Bactrian camel</name>
    <dbReference type="NCBI Taxonomy" id="9837"/>
    <lineage>
        <taxon>Eukaryota</taxon>
        <taxon>Metazoa</taxon>
        <taxon>Chordata</taxon>
        <taxon>Craniata</taxon>
        <taxon>Vertebrata</taxon>
        <taxon>Euteleostomi</taxon>
        <taxon>Mammalia</taxon>
        <taxon>Eutheria</taxon>
        <taxon>Laurasiatheria</taxon>
        <taxon>Artiodactyla</taxon>
        <taxon>Tylopoda</taxon>
        <taxon>Camelidae</taxon>
        <taxon>Camelus</taxon>
    </lineage>
</organism>